<feature type="domain" description="Type VI secretion system component TssM1 helical" evidence="4">
    <location>
        <begin position="863"/>
        <end position="967"/>
    </location>
</feature>
<keyword evidence="1" id="KW-1133">Transmembrane helix</keyword>
<feature type="transmembrane region" description="Helical" evidence="1">
    <location>
        <begin position="33"/>
        <end position="55"/>
    </location>
</feature>
<dbReference type="InterPro" id="IPR009612">
    <property type="entry name" value="IcmF-rel"/>
</dbReference>
<dbReference type="RefSeq" id="WP_350260813.1">
    <property type="nucleotide sequence ID" value="NZ_CP158292.1"/>
</dbReference>
<dbReference type="PANTHER" id="PTHR36153">
    <property type="entry name" value="INNER MEMBRANE PROTEIN-RELATED"/>
    <property type="match status" value="1"/>
</dbReference>
<reference evidence="5" key="1">
    <citation type="submission" date="2024-06" db="EMBL/GenBank/DDBJ databases">
        <title>Multiomics insights into the TNT degradation mechanism by Pantoea sp. BJ2 isolated from an ammunition destruction site.</title>
        <authorList>
            <person name="Luo J."/>
        </authorList>
    </citation>
    <scope>NUCLEOTIDE SEQUENCE</scope>
    <source>
        <strain evidence="5">BJ2</strain>
    </source>
</reference>
<dbReference type="InterPro" id="IPR048677">
    <property type="entry name" value="TssM1_hel"/>
</dbReference>
<name>A0AAU7TRG4_9GAMM</name>
<proteinExistence type="predicted"/>
<organism evidence="5">
    <name type="scientific">Pantoea sp. BJ2</name>
    <dbReference type="NCBI Taxonomy" id="3141322"/>
    <lineage>
        <taxon>Bacteria</taxon>
        <taxon>Pseudomonadati</taxon>
        <taxon>Pseudomonadota</taxon>
        <taxon>Gammaproteobacteria</taxon>
        <taxon>Enterobacterales</taxon>
        <taxon>Erwiniaceae</taxon>
        <taxon>Pantoea</taxon>
    </lineage>
</organism>
<dbReference type="AlphaFoldDB" id="A0AAU7TRG4"/>
<dbReference type="EMBL" id="CP158292">
    <property type="protein sequence ID" value="XBV43279.1"/>
    <property type="molecule type" value="Genomic_DNA"/>
</dbReference>
<evidence type="ECO:0000313" key="5">
    <source>
        <dbReference type="EMBL" id="XBV43279.1"/>
    </source>
</evidence>
<dbReference type="Pfam" id="PF06761">
    <property type="entry name" value="IcmF-related"/>
    <property type="match status" value="1"/>
</dbReference>
<keyword evidence="1" id="KW-0472">Membrane</keyword>
<evidence type="ECO:0000259" key="2">
    <source>
        <dbReference type="Pfam" id="PF06744"/>
    </source>
</evidence>
<dbReference type="InterPro" id="IPR010623">
    <property type="entry name" value="IcmF_C"/>
</dbReference>
<dbReference type="InterPro" id="IPR053156">
    <property type="entry name" value="T6SS_TssM-like"/>
</dbReference>
<accession>A0AAU7TRG4</accession>
<dbReference type="Pfam" id="PF21070">
    <property type="entry name" value="IcmF_helical"/>
    <property type="match status" value="1"/>
</dbReference>
<feature type="transmembrane region" description="Helical" evidence="1">
    <location>
        <begin position="349"/>
        <end position="370"/>
    </location>
</feature>
<evidence type="ECO:0000256" key="1">
    <source>
        <dbReference type="SAM" id="Phobius"/>
    </source>
</evidence>
<feature type="domain" description="IcmF-related" evidence="3">
    <location>
        <begin position="410"/>
        <end position="712"/>
    </location>
</feature>
<protein>
    <submittedName>
        <fullName evidence="5">ImcF-related family protein</fullName>
    </submittedName>
</protein>
<keyword evidence="1" id="KW-0812">Transmembrane</keyword>
<gene>
    <name evidence="5" type="ORF">AAF463_11690</name>
</gene>
<sequence length="1126" mass="126086">MLLLSTLALLAWFVCWQHPESVSLVNESTVQQRWMAASLTLAVIFFLIAVVGTLLMRQVGKSAFDAQLKSVNGDDVPLPKKDATSTSPTHAMLRKLKQHLRSRYQFFWRGKVRVLLVTGEEAAVEALVPGLQSQQWLEGNRTVLIYGGSLSSEPDAEILAALRKLRRSRPLDGIVHVLESDETLSPKQSDVYRLSLEKISAALRWQAPIWLWQLGECAWSQDGREQNAPGLTFSARAVPEEVGTQIENLIPLLREQGMTQISQQRSHDWLLRLSQQLADQNQQWQQRLAPWFASQRKMPLRGLVFSLPERAHASASVHPHALNDSALWQGISRDKMRGRRTGLPWEQTLAWTLMGGMLLWGTGMMVSFGINRYQIVSAAEKAQTLVTNPAVNDQQLIALHGLRNDLGLQQYWLAHRSPWYQRFGLSHTQELHAALLPWYAVTGNRLIRDPARAALETKLTRLADLPPASPLRATLAQPGYDQLKAWLMMSRPNRSEPDFFVQTMKAVQPERNGVSTALWQSLSPDLWFFYAANLPQQPTWGIKPDVALLAQVRQVLLQQIGQRNAESTLYQNVLQAVRRNYADVSLEDMAPGTDPRRLFTSDETVPGMFTRQAWEGGVRQEIEKAASARRDQIDWVLSDSRSAVSQDVSPEALQARLTQRYFTDFAASWLSFLNSLRLNPANNIADVTDQLTLLSDVRQSPLIALMNTVAWQGQTGQKRAALSDTLINSAKDLISQKEKPAIDQQVTGPEGPLDATFGPLLALMGKSSGAQLMAADSTLSLQTFLTRITRVRLRLQQVAAAPDPQEMLQTLAQTVFQGKSVDLTDTQQYGSLMAASLGEEWSGFGQTFFVQPLNQAWETILEPSAVSLNAQWKRSIVENWRTAFDGRYPFAASNSDASLPMLAEFIRKDAGRIDSFLSGRLGGVLQKEGSRWVPDSAHSQGLTFNPAFLKAVNQLRELADILFTDGTQGISFELQGRPTPDVVKTELKIDGQTLSYFNQMAEWQAMRWPGENLKPGTLLTWTGVGNGSQIYGDYSGTWGFIRWLEQGKRQRLDRSQWILNFVTPDKRNLQWVLRTQMSDGPLVLLRLRGFTLPDEIFSVDAVSASQSMAPREAAMDEIPTDMDGTE</sequence>
<dbReference type="PANTHER" id="PTHR36153:SF1">
    <property type="entry name" value="TYPE VI SECRETION SYSTEM COMPONENT TSSM1"/>
    <property type="match status" value="1"/>
</dbReference>
<feature type="domain" description="Type VI secretion system IcmF C-terminal" evidence="2">
    <location>
        <begin position="974"/>
        <end position="1076"/>
    </location>
</feature>
<dbReference type="Pfam" id="PF06744">
    <property type="entry name" value="IcmF_C"/>
    <property type="match status" value="1"/>
</dbReference>
<evidence type="ECO:0000259" key="4">
    <source>
        <dbReference type="Pfam" id="PF21070"/>
    </source>
</evidence>
<evidence type="ECO:0000259" key="3">
    <source>
        <dbReference type="Pfam" id="PF06761"/>
    </source>
</evidence>